<dbReference type="SMART" id="SM01288">
    <property type="entry name" value="FISNA"/>
    <property type="match status" value="1"/>
</dbReference>
<dbReference type="Proteomes" id="UP000261640">
    <property type="component" value="Unplaced"/>
</dbReference>
<dbReference type="AlphaFoldDB" id="A0A3Q3M2B0"/>
<dbReference type="Ensembl" id="ENSMAMT00000021600.2">
    <property type="protein sequence ID" value="ENSMAMP00000021058.2"/>
    <property type="gene ID" value="ENSMAMG00000014158.2"/>
</dbReference>
<dbReference type="PROSITE" id="PS50837">
    <property type="entry name" value="NACHT"/>
    <property type="match status" value="1"/>
</dbReference>
<protein>
    <submittedName>
        <fullName evidence="9">NLR family, CARD domain containing 3-like 1</fullName>
    </submittedName>
</protein>
<dbReference type="CDD" id="cd00882">
    <property type="entry name" value="Ras_like_GTPase"/>
    <property type="match status" value="1"/>
</dbReference>
<keyword evidence="5" id="KW-0547">Nucleotide-binding</keyword>
<dbReference type="Pfam" id="PF17776">
    <property type="entry name" value="NLRC4_HD2"/>
    <property type="match status" value="1"/>
</dbReference>
<evidence type="ECO:0000259" key="8">
    <source>
        <dbReference type="PROSITE" id="PS50837"/>
    </source>
</evidence>
<dbReference type="Pfam" id="PF17779">
    <property type="entry name" value="WHD_NOD2"/>
    <property type="match status" value="1"/>
</dbReference>
<feature type="compositionally biased region" description="Basic and acidic residues" evidence="7">
    <location>
        <begin position="15"/>
        <end position="35"/>
    </location>
</feature>
<sequence>MDPALSYGSMSSEDASDRMDDSDRSSTKAKSKDAAIPEFSETPELIQDPNQIRHPSLTVAFTFKTICHILGKLTEKDLKSFKAMLWKRYPQSFITPPESMDLVDLVDRILECYSLEVAFQITKALLVELKQEKLIEYLEVLCLRNEVRYELCETLKRTYGDAHKDQVFTNLSITSASDTGPNIEHEVMKIEKLDSNREEGKALSTKDIMGSENQKASSVKLVVLIGSPGSGKSMAVRQLILDWIEERSHQHVSFLFPLPFRELKQFEGSKHSLLNILHKFYPETKKLRDQDYRSQDCKIMFVFDGLDEYDGNIDFRNTEYLGDHKNPVTLKCLVVNLLRGKLLYRSLCLITTRSPVSRYIPWDTFYNEMDLLGFRDSDKDEYFKKRFQNPDQAAQVLAYINSFKTLRIMCHLPLFCSLVADEWQQIFQGKGTQAALPRGITYMYTKFFLELTQHRRKLRAPDRSPDEERDFLMKLGKLAFTMLEKGQFKIVKTELKDTGISDREAVLNSGLCIQFITKPYVLYEEKVLSFIHPTMQEYLAALYVFLSFRNQGKNIYEQHLKEKLKGIFKGQKVMELYKCAMDRSLLCEDGKLDIFLRFLFGMAVKTNLELLQPFCTSSDKWPTFTEDAATLIRKKLKENPSRSDNLGHCLEELGLSAPQAASC</sequence>
<keyword evidence="3" id="KW-0433">Leucine-rich repeat</keyword>
<dbReference type="InterPro" id="IPR007111">
    <property type="entry name" value="NACHT_NTPase"/>
</dbReference>
<dbReference type="InterPro" id="IPR027417">
    <property type="entry name" value="P-loop_NTPase"/>
</dbReference>
<evidence type="ECO:0000256" key="5">
    <source>
        <dbReference type="ARBA" id="ARBA00022741"/>
    </source>
</evidence>
<evidence type="ECO:0000256" key="4">
    <source>
        <dbReference type="ARBA" id="ARBA00022737"/>
    </source>
</evidence>
<evidence type="ECO:0000256" key="6">
    <source>
        <dbReference type="ARBA" id="ARBA00022840"/>
    </source>
</evidence>
<proteinExistence type="predicted"/>
<dbReference type="PANTHER" id="PTHR24106">
    <property type="entry name" value="NACHT, LRR AND CARD DOMAINS-CONTAINING"/>
    <property type="match status" value="1"/>
</dbReference>
<accession>A0A3Q3M2B0</accession>
<evidence type="ECO:0000256" key="1">
    <source>
        <dbReference type="ARBA" id="ARBA00004496"/>
    </source>
</evidence>
<dbReference type="Gene3D" id="3.40.50.300">
    <property type="entry name" value="P-loop containing nucleotide triphosphate hydrolases"/>
    <property type="match status" value="1"/>
</dbReference>
<dbReference type="GO" id="GO:0005524">
    <property type="term" value="F:ATP binding"/>
    <property type="evidence" value="ECO:0007669"/>
    <property type="project" value="UniProtKB-KW"/>
</dbReference>
<dbReference type="SUPFAM" id="SSF47986">
    <property type="entry name" value="DEATH domain"/>
    <property type="match status" value="1"/>
</dbReference>
<evidence type="ECO:0000256" key="7">
    <source>
        <dbReference type="SAM" id="MobiDB-lite"/>
    </source>
</evidence>
<dbReference type="GO" id="GO:0005737">
    <property type="term" value="C:cytoplasm"/>
    <property type="evidence" value="ECO:0007669"/>
    <property type="project" value="UniProtKB-SubCell"/>
</dbReference>
<evidence type="ECO:0000256" key="2">
    <source>
        <dbReference type="ARBA" id="ARBA00022490"/>
    </source>
</evidence>
<dbReference type="InterPro" id="IPR011029">
    <property type="entry name" value="DEATH-like_dom_sf"/>
</dbReference>
<dbReference type="InterPro" id="IPR041075">
    <property type="entry name" value="NOD1/2_WH"/>
</dbReference>
<dbReference type="InterPro" id="IPR029495">
    <property type="entry name" value="NACHT-assoc"/>
</dbReference>
<keyword evidence="4" id="KW-0677">Repeat</keyword>
<comment type="subcellular location">
    <subcellularLocation>
        <location evidence="1">Cytoplasm</location>
    </subcellularLocation>
</comment>
<organism evidence="9 10">
    <name type="scientific">Mastacembelus armatus</name>
    <name type="common">zig-zag eel</name>
    <dbReference type="NCBI Taxonomy" id="205130"/>
    <lineage>
        <taxon>Eukaryota</taxon>
        <taxon>Metazoa</taxon>
        <taxon>Chordata</taxon>
        <taxon>Craniata</taxon>
        <taxon>Vertebrata</taxon>
        <taxon>Euteleostomi</taxon>
        <taxon>Actinopterygii</taxon>
        <taxon>Neopterygii</taxon>
        <taxon>Teleostei</taxon>
        <taxon>Neoteleostei</taxon>
        <taxon>Acanthomorphata</taxon>
        <taxon>Anabantaria</taxon>
        <taxon>Synbranchiformes</taxon>
        <taxon>Mastacembelidae</taxon>
        <taxon>Mastacembelus</taxon>
    </lineage>
</organism>
<evidence type="ECO:0000313" key="9">
    <source>
        <dbReference type="Ensembl" id="ENSMAMP00000021058.2"/>
    </source>
</evidence>
<dbReference type="SUPFAM" id="SSF52540">
    <property type="entry name" value="P-loop containing nucleoside triphosphate hydrolases"/>
    <property type="match status" value="1"/>
</dbReference>
<feature type="region of interest" description="Disordered" evidence="7">
    <location>
        <begin position="1"/>
        <end position="35"/>
    </location>
</feature>
<name>A0A3Q3M2B0_9TELE</name>
<dbReference type="InterPro" id="IPR051261">
    <property type="entry name" value="NLR"/>
</dbReference>
<dbReference type="Gene3D" id="1.10.533.10">
    <property type="entry name" value="Death Domain, Fas"/>
    <property type="match status" value="1"/>
</dbReference>
<keyword evidence="10" id="KW-1185">Reference proteome</keyword>
<dbReference type="STRING" id="205130.ENSMAMP00000021058"/>
<dbReference type="GeneTree" id="ENSGT01070000253760"/>
<keyword evidence="6" id="KW-0067">ATP-binding</keyword>
<dbReference type="Pfam" id="PF05729">
    <property type="entry name" value="NACHT"/>
    <property type="match status" value="1"/>
</dbReference>
<feature type="domain" description="NACHT" evidence="8">
    <location>
        <begin position="220"/>
        <end position="354"/>
    </location>
</feature>
<evidence type="ECO:0000313" key="10">
    <source>
        <dbReference type="Proteomes" id="UP000261640"/>
    </source>
</evidence>
<dbReference type="InParanoid" id="A0A3Q3M2B0"/>
<reference evidence="9" key="1">
    <citation type="submission" date="2025-08" db="UniProtKB">
        <authorList>
            <consortium name="Ensembl"/>
        </authorList>
    </citation>
    <scope>IDENTIFICATION</scope>
</reference>
<dbReference type="InterPro" id="IPR041267">
    <property type="entry name" value="NLRP_HD2"/>
</dbReference>
<dbReference type="FunCoup" id="A0A3Q3M2B0">
    <property type="interactions" value="87"/>
</dbReference>
<keyword evidence="2" id="KW-0963">Cytoplasm</keyword>
<reference evidence="9" key="2">
    <citation type="submission" date="2025-09" db="UniProtKB">
        <authorList>
            <consortium name="Ensembl"/>
        </authorList>
    </citation>
    <scope>IDENTIFICATION</scope>
</reference>
<evidence type="ECO:0000256" key="3">
    <source>
        <dbReference type="ARBA" id="ARBA00022614"/>
    </source>
</evidence>